<protein>
    <submittedName>
        <fullName evidence="2">Uncharacterized protein</fullName>
    </submittedName>
</protein>
<dbReference type="EMBL" id="VSSQ01059243">
    <property type="protein sequence ID" value="MPN12824.1"/>
    <property type="molecule type" value="Genomic_DNA"/>
</dbReference>
<feature type="transmembrane region" description="Helical" evidence="1">
    <location>
        <begin position="104"/>
        <end position="124"/>
    </location>
</feature>
<comment type="caution">
    <text evidence="2">The sequence shown here is derived from an EMBL/GenBank/DDBJ whole genome shotgun (WGS) entry which is preliminary data.</text>
</comment>
<gene>
    <name evidence="2" type="ORF">SDC9_160144</name>
</gene>
<keyword evidence="1" id="KW-0812">Transmembrane</keyword>
<name>A0A645FK71_9ZZZZ</name>
<accession>A0A645FK71</accession>
<dbReference type="AlphaFoldDB" id="A0A645FK71"/>
<sequence>MGIGMVDGYSKCRYVIVRIVADHLRKPESFTDFLVNRHTDQPFAVYGHKIDIFRGRKLCRADEIAFVFTAFIICHNDYLSFFQSLQGFGNGIKLFHGLPPKIRFAAKILLLYLIVPVSVFQYIFRSRRFQDSQTSRCFSVKGPFLSRCGV</sequence>
<proteinExistence type="predicted"/>
<feature type="transmembrane region" description="Helical" evidence="1">
    <location>
        <begin position="64"/>
        <end position="84"/>
    </location>
</feature>
<reference evidence="2" key="1">
    <citation type="submission" date="2019-08" db="EMBL/GenBank/DDBJ databases">
        <authorList>
            <person name="Kucharzyk K."/>
            <person name="Murdoch R.W."/>
            <person name="Higgins S."/>
            <person name="Loffler F."/>
        </authorList>
    </citation>
    <scope>NUCLEOTIDE SEQUENCE</scope>
</reference>
<keyword evidence="1" id="KW-1133">Transmembrane helix</keyword>
<organism evidence="2">
    <name type="scientific">bioreactor metagenome</name>
    <dbReference type="NCBI Taxonomy" id="1076179"/>
    <lineage>
        <taxon>unclassified sequences</taxon>
        <taxon>metagenomes</taxon>
        <taxon>ecological metagenomes</taxon>
    </lineage>
</organism>
<evidence type="ECO:0000256" key="1">
    <source>
        <dbReference type="SAM" id="Phobius"/>
    </source>
</evidence>
<keyword evidence="1" id="KW-0472">Membrane</keyword>
<evidence type="ECO:0000313" key="2">
    <source>
        <dbReference type="EMBL" id="MPN12824.1"/>
    </source>
</evidence>